<evidence type="ECO:0000313" key="2">
    <source>
        <dbReference type="EMBL" id="PEH42090.1"/>
    </source>
</evidence>
<dbReference type="Pfam" id="PF11086">
    <property type="entry name" value="DUF2878"/>
    <property type="match status" value="1"/>
</dbReference>
<keyword evidence="1" id="KW-0472">Membrane</keyword>
<protein>
    <recommendedName>
        <fullName evidence="4">DUF2878 domain-containing protein</fullName>
    </recommendedName>
</protein>
<evidence type="ECO:0000313" key="3">
    <source>
        <dbReference type="Proteomes" id="UP000220629"/>
    </source>
</evidence>
<keyword evidence="1" id="KW-1133">Transmembrane helix</keyword>
<gene>
    <name evidence="2" type="ORF">CRM94_08025</name>
</gene>
<sequence>MSRTSSMRTDTDGRAARCLRRHFVACRLSRRRAHRPMPTSAASRKPARHGGHPVALYWVVGQAAWLAAVHGGAHADPVPGWLCAAGMASWHLSRAARPSVEASSILVVTLVGWCWDSVLAGTGWLVYPGQPAGSLGAPAWIAALWAIFAIQLNVVFVRLRGRPWLAAMLGALAGPLSFRAGAALGAVSFAPPVAAFAALAAGWAVLLPAAVQVARHLDGMLPLPRQAGEEQ</sequence>
<evidence type="ECO:0008006" key="4">
    <source>
        <dbReference type="Google" id="ProtNLM"/>
    </source>
</evidence>
<dbReference type="InterPro" id="IPR021306">
    <property type="entry name" value="DUF2878"/>
</dbReference>
<dbReference type="EMBL" id="PDDY01000001">
    <property type="protein sequence ID" value="PEH42090.1"/>
    <property type="molecule type" value="Genomic_DNA"/>
</dbReference>
<organism evidence="2 3">
    <name type="scientific">Burkholderia gladioli</name>
    <name type="common">Pseudomonas marginata</name>
    <name type="synonym">Phytomonas marginata</name>
    <dbReference type="NCBI Taxonomy" id="28095"/>
    <lineage>
        <taxon>Bacteria</taxon>
        <taxon>Pseudomonadati</taxon>
        <taxon>Pseudomonadota</taxon>
        <taxon>Betaproteobacteria</taxon>
        <taxon>Burkholderiales</taxon>
        <taxon>Burkholderiaceae</taxon>
        <taxon>Burkholderia</taxon>
    </lineage>
</organism>
<dbReference type="Proteomes" id="UP000220629">
    <property type="component" value="Unassembled WGS sequence"/>
</dbReference>
<feature type="transmembrane region" description="Helical" evidence="1">
    <location>
        <begin position="139"/>
        <end position="157"/>
    </location>
</feature>
<comment type="caution">
    <text evidence="2">The sequence shown here is derived from an EMBL/GenBank/DDBJ whole genome shotgun (WGS) entry which is preliminary data.</text>
</comment>
<name>A0A2A7SFP4_BURGA</name>
<feature type="transmembrane region" description="Helical" evidence="1">
    <location>
        <begin position="164"/>
        <end position="187"/>
    </location>
</feature>
<accession>A0A2A7SFP4</accession>
<feature type="transmembrane region" description="Helical" evidence="1">
    <location>
        <begin position="105"/>
        <end position="127"/>
    </location>
</feature>
<keyword evidence="1" id="KW-0812">Transmembrane</keyword>
<evidence type="ECO:0000256" key="1">
    <source>
        <dbReference type="SAM" id="Phobius"/>
    </source>
</evidence>
<reference evidence="3" key="1">
    <citation type="submission" date="2017-09" db="EMBL/GenBank/DDBJ databases">
        <title>FDA dAtabase for Regulatory Grade micrObial Sequences (FDA-ARGOS): Supporting development and validation of Infectious Disease Dx tests.</title>
        <authorList>
            <person name="Minogue T."/>
            <person name="Wolcott M."/>
            <person name="Wasieloski L."/>
            <person name="Aguilar W."/>
            <person name="Moore D."/>
            <person name="Tallon L."/>
            <person name="Sadzewicz L."/>
            <person name="Ott S."/>
            <person name="Zhao X."/>
            <person name="Nagaraj S."/>
            <person name="Vavikolanu K."/>
            <person name="Aluvathingal J."/>
            <person name="Nadendla S."/>
            <person name="Sichtig H."/>
        </authorList>
    </citation>
    <scope>NUCLEOTIDE SEQUENCE [LARGE SCALE GENOMIC DNA]</scope>
    <source>
        <strain evidence="3">FDAARGOS_390</strain>
    </source>
</reference>
<dbReference type="AlphaFoldDB" id="A0A2A7SFP4"/>
<proteinExistence type="predicted"/>
<feature type="transmembrane region" description="Helical" evidence="1">
    <location>
        <begin position="193"/>
        <end position="211"/>
    </location>
</feature>